<evidence type="ECO:0008006" key="3">
    <source>
        <dbReference type="Google" id="ProtNLM"/>
    </source>
</evidence>
<dbReference type="EMBL" id="JANEYF010004354">
    <property type="protein sequence ID" value="KAJ8931400.1"/>
    <property type="molecule type" value="Genomic_DNA"/>
</dbReference>
<dbReference type="GO" id="GO:0006313">
    <property type="term" value="P:DNA transposition"/>
    <property type="evidence" value="ECO:0007669"/>
    <property type="project" value="InterPro"/>
</dbReference>
<dbReference type="GO" id="GO:0004803">
    <property type="term" value="F:transposase activity"/>
    <property type="evidence" value="ECO:0007669"/>
    <property type="project" value="InterPro"/>
</dbReference>
<dbReference type="Proteomes" id="UP001162156">
    <property type="component" value="Unassembled WGS sequence"/>
</dbReference>
<keyword evidence="2" id="KW-1185">Reference proteome</keyword>
<protein>
    <recommendedName>
        <fullName evidence="3">HTH psq-type domain-containing protein</fullName>
    </recommendedName>
</protein>
<organism evidence="1 2">
    <name type="scientific">Rhamnusium bicolor</name>
    <dbReference type="NCBI Taxonomy" id="1586634"/>
    <lineage>
        <taxon>Eukaryota</taxon>
        <taxon>Metazoa</taxon>
        <taxon>Ecdysozoa</taxon>
        <taxon>Arthropoda</taxon>
        <taxon>Hexapoda</taxon>
        <taxon>Insecta</taxon>
        <taxon>Pterygota</taxon>
        <taxon>Neoptera</taxon>
        <taxon>Endopterygota</taxon>
        <taxon>Coleoptera</taxon>
        <taxon>Polyphaga</taxon>
        <taxon>Cucujiformia</taxon>
        <taxon>Chrysomeloidea</taxon>
        <taxon>Cerambycidae</taxon>
        <taxon>Lepturinae</taxon>
        <taxon>Rhagiini</taxon>
        <taxon>Rhamnusium</taxon>
    </lineage>
</organism>
<reference evidence="1" key="1">
    <citation type="journal article" date="2023" name="Insect Mol. Biol.">
        <title>Genome sequencing provides insights into the evolution of gene families encoding plant cell wall-degrading enzymes in longhorned beetles.</title>
        <authorList>
            <person name="Shin N.R."/>
            <person name="Okamura Y."/>
            <person name="Kirsch R."/>
            <person name="Pauchet Y."/>
        </authorList>
    </citation>
    <scope>NUCLEOTIDE SEQUENCE</scope>
    <source>
        <strain evidence="1">RBIC_L_NR</strain>
    </source>
</reference>
<dbReference type="GO" id="GO:0003677">
    <property type="term" value="F:DNA binding"/>
    <property type="evidence" value="ECO:0007669"/>
    <property type="project" value="InterPro"/>
</dbReference>
<accession>A0AAV8WZ27</accession>
<sequence length="68" mass="7924">MPMKMPRTYRNKTDRIRKSPEEINVAVNRVLKDGLKIRRVADELGFNFASLQRHVKKAKALAEDEQSK</sequence>
<dbReference type="AlphaFoldDB" id="A0AAV8WZ27"/>
<dbReference type="InterPro" id="IPR002514">
    <property type="entry name" value="Transposase_8"/>
</dbReference>
<evidence type="ECO:0000313" key="2">
    <source>
        <dbReference type="Proteomes" id="UP001162156"/>
    </source>
</evidence>
<evidence type="ECO:0000313" key="1">
    <source>
        <dbReference type="EMBL" id="KAJ8931400.1"/>
    </source>
</evidence>
<dbReference type="Pfam" id="PF01527">
    <property type="entry name" value="HTH_Tnp_1"/>
    <property type="match status" value="1"/>
</dbReference>
<proteinExistence type="predicted"/>
<gene>
    <name evidence="1" type="ORF">NQ314_015687</name>
</gene>
<name>A0AAV8WZ27_9CUCU</name>
<comment type="caution">
    <text evidence="1">The sequence shown here is derived from an EMBL/GenBank/DDBJ whole genome shotgun (WGS) entry which is preliminary data.</text>
</comment>